<dbReference type="PROSITE" id="PS50977">
    <property type="entry name" value="HTH_TETR_2"/>
    <property type="match status" value="1"/>
</dbReference>
<dbReference type="Pfam" id="PF00440">
    <property type="entry name" value="TetR_N"/>
    <property type="match status" value="1"/>
</dbReference>
<evidence type="ECO:0000256" key="2">
    <source>
        <dbReference type="PROSITE-ProRule" id="PRU00335"/>
    </source>
</evidence>
<keyword evidence="1 2" id="KW-0238">DNA-binding</keyword>
<dbReference type="Gene3D" id="1.10.357.10">
    <property type="entry name" value="Tetracycline Repressor, domain 2"/>
    <property type="match status" value="1"/>
</dbReference>
<comment type="caution">
    <text evidence="4">The sequence shown here is derived from an EMBL/GenBank/DDBJ whole genome shotgun (WGS) entry which is preliminary data.</text>
</comment>
<sequence>MQTVKPRRRQARGERRIAQLLDAAADVFATDGYTAATTNAIAAAAGVSPGTLYQFFPNKQSMAEALADQYIAALAVAHDQAADRRIAGVPLDDVINQMVDPAIRIASENHGFTAVFHFSGRLQSAVTDQVDGLIAIRVPELDPSRRRLIALVTVKIFEALLPAVLSASGRTRTEITGELKRVLRAYLLDISD</sequence>
<dbReference type="RefSeq" id="WP_209642760.1">
    <property type="nucleotide sequence ID" value="NZ_JAGINW010000001.1"/>
</dbReference>
<dbReference type="Pfam" id="PF17918">
    <property type="entry name" value="TetR_C_15"/>
    <property type="match status" value="1"/>
</dbReference>
<accession>A0ABS4TNT3</accession>
<dbReference type="Proteomes" id="UP001519332">
    <property type="component" value="Unassembled WGS sequence"/>
</dbReference>
<evidence type="ECO:0000313" key="4">
    <source>
        <dbReference type="EMBL" id="MBP2325583.1"/>
    </source>
</evidence>
<dbReference type="PRINTS" id="PR00455">
    <property type="entry name" value="HTHTETR"/>
</dbReference>
<reference evidence="4 5" key="1">
    <citation type="submission" date="2021-03" db="EMBL/GenBank/DDBJ databases">
        <title>Sequencing the genomes of 1000 actinobacteria strains.</title>
        <authorList>
            <person name="Klenk H.-P."/>
        </authorList>
    </citation>
    <scope>NUCLEOTIDE SEQUENCE [LARGE SCALE GENOMIC DNA]</scope>
    <source>
        <strain evidence="4 5">DSM 46670</strain>
    </source>
</reference>
<dbReference type="InterPro" id="IPR023772">
    <property type="entry name" value="DNA-bd_HTH_TetR-type_CS"/>
</dbReference>
<dbReference type="PANTHER" id="PTHR30055:SF226">
    <property type="entry name" value="HTH-TYPE TRANSCRIPTIONAL REGULATOR PKSA"/>
    <property type="match status" value="1"/>
</dbReference>
<dbReference type="SUPFAM" id="SSF46689">
    <property type="entry name" value="Homeodomain-like"/>
    <property type="match status" value="1"/>
</dbReference>
<evidence type="ECO:0000313" key="5">
    <source>
        <dbReference type="Proteomes" id="UP001519332"/>
    </source>
</evidence>
<dbReference type="EMBL" id="JAGINW010000001">
    <property type="protein sequence ID" value="MBP2325583.1"/>
    <property type="molecule type" value="Genomic_DNA"/>
</dbReference>
<name>A0ABS4TNT3_9PSEU</name>
<feature type="DNA-binding region" description="H-T-H motif" evidence="2">
    <location>
        <begin position="37"/>
        <end position="56"/>
    </location>
</feature>
<dbReference type="PROSITE" id="PS01081">
    <property type="entry name" value="HTH_TETR_1"/>
    <property type="match status" value="1"/>
</dbReference>
<organism evidence="4 5">
    <name type="scientific">Kibdelosporangium banguiense</name>
    <dbReference type="NCBI Taxonomy" id="1365924"/>
    <lineage>
        <taxon>Bacteria</taxon>
        <taxon>Bacillati</taxon>
        <taxon>Actinomycetota</taxon>
        <taxon>Actinomycetes</taxon>
        <taxon>Pseudonocardiales</taxon>
        <taxon>Pseudonocardiaceae</taxon>
        <taxon>Kibdelosporangium</taxon>
    </lineage>
</organism>
<evidence type="ECO:0000259" key="3">
    <source>
        <dbReference type="PROSITE" id="PS50977"/>
    </source>
</evidence>
<feature type="domain" description="HTH tetR-type" evidence="3">
    <location>
        <begin position="14"/>
        <end position="74"/>
    </location>
</feature>
<gene>
    <name evidence="4" type="ORF">JOF56_005968</name>
</gene>
<dbReference type="InterPro" id="IPR001647">
    <property type="entry name" value="HTH_TetR"/>
</dbReference>
<proteinExistence type="predicted"/>
<keyword evidence="5" id="KW-1185">Reference proteome</keyword>
<protein>
    <submittedName>
        <fullName evidence="4">AcrR family transcriptional regulator</fullName>
    </submittedName>
</protein>
<dbReference type="PANTHER" id="PTHR30055">
    <property type="entry name" value="HTH-TYPE TRANSCRIPTIONAL REGULATOR RUTR"/>
    <property type="match status" value="1"/>
</dbReference>
<dbReference type="InterPro" id="IPR041669">
    <property type="entry name" value="TetR_C_15"/>
</dbReference>
<evidence type="ECO:0000256" key="1">
    <source>
        <dbReference type="ARBA" id="ARBA00023125"/>
    </source>
</evidence>
<dbReference type="InterPro" id="IPR050109">
    <property type="entry name" value="HTH-type_TetR-like_transc_reg"/>
</dbReference>
<dbReference type="InterPro" id="IPR009057">
    <property type="entry name" value="Homeodomain-like_sf"/>
</dbReference>